<feature type="transmembrane region" description="Helical" evidence="1">
    <location>
        <begin position="81"/>
        <end position="101"/>
    </location>
</feature>
<keyword evidence="1" id="KW-0812">Transmembrane</keyword>
<keyword evidence="1" id="KW-1133">Transmembrane helix</keyword>
<evidence type="ECO:0000313" key="2">
    <source>
        <dbReference type="EMBL" id="KXB31642.1"/>
    </source>
</evidence>
<reference evidence="2 3" key="1">
    <citation type="submission" date="2015-12" db="EMBL/GenBank/DDBJ databases">
        <title>Nitrous oxide reduction kinetics distinguish bacteria harboring typical versus atypical NosZ.</title>
        <authorList>
            <person name="Yoon S."/>
            <person name="Nissen S."/>
            <person name="Park D."/>
            <person name="Sanford R.A."/>
            <person name="Loeffler F.E."/>
        </authorList>
    </citation>
    <scope>NUCLEOTIDE SEQUENCE [LARGE SCALE GENOMIC DNA]</scope>
    <source>
        <strain evidence="2 3">ATCC BAA-841</strain>
    </source>
</reference>
<sequence length="182" mass="19400">MNALAAYGLLAHGLIFGALATLLPLGELRARVALAATTLALLVGIAPVMHGTFGTPSLTLLQLAILHLANRQPSPLSFAPALGLLGFVALFYPAALGWGAFDPYALGYQPWALLVALLPVAAALWWRRQDSWLLILAIDLAGYASGLFANLWDVLFDPLLTLLALVIVGRRAVIRLIASRTR</sequence>
<feature type="transmembrane region" description="Helical" evidence="1">
    <location>
        <begin position="107"/>
        <end position="126"/>
    </location>
</feature>
<feature type="transmembrane region" description="Helical" evidence="1">
    <location>
        <begin position="158"/>
        <end position="178"/>
    </location>
</feature>
<evidence type="ECO:0000313" key="3">
    <source>
        <dbReference type="Proteomes" id="UP000070186"/>
    </source>
</evidence>
<organism evidence="2 3">
    <name type="scientific">Dechloromonas denitrificans</name>
    <dbReference type="NCBI Taxonomy" id="281362"/>
    <lineage>
        <taxon>Bacteria</taxon>
        <taxon>Pseudomonadati</taxon>
        <taxon>Pseudomonadota</taxon>
        <taxon>Betaproteobacteria</taxon>
        <taxon>Rhodocyclales</taxon>
        <taxon>Azonexaceae</taxon>
        <taxon>Dechloromonas</taxon>
    </lineage>
</organism>
<dbReference type="AlphaFoldDB" id="A0A133XL11"/>
<feature type="transmembrane region" description="Helical" evidence="1">
    <location>
        <begin position="45"/>
        <end position="69"/>
    </location>
</feature>
<accession>A0A133XL11</accession>
<dbReference type="Proteomes" id="UP000070186">
    <property type="component" value="Unassembled WGS sequence"/>
</dbReference>
<gene>
    <name evidence="2" type="ORF">AT959_04570</name>
</gene>
<evidence type="ECO:0000256" key="1">
    <source>
        <dbReference type="SAM" id="Phobius"/>
    </source>
</evidence>
<comment type="caution">
    <text evidence="2">The sequence shown here is derived from an EMBL/GenBank/DDBJ whole genome shotgun (WGS) entry which is preliminary data.</text>
</comment>
<keyword evidence="3" id="KW-1185">Reference proteome</keyword>
<dbReference type="EMBL" id="LODL01000010">
    <property type="protein sequence ID" value="KXB31642.1"/>
    <property type="molecule type" value="Genomic_DNA"/>
</dbReference>
<proteinExistence type="predicted"/>
<name>A0A133XL11_9RHOO</name>
<protein>
    <submittedName>
        <fullName evidence="2">Uncharacterized protein</fullName>
    </submittedName>
</protein>
<keyword evidence="1" id="KW-0472">Membrane</keyword>
<dbReference type="RefSeq" id="WP_066881072.1">
    <property type="nucleotide sequence ID" value="NZ_LODL01000010.1"/>
</dbReference>
<dbReference type="STRING" id="281362.AT959_04570"/>